<dbReference type="GO" id="GO:0031012">
    <property type="term" value="C:extracellular matrix"/>
    <property type="evidence" value="ECO:0007669"/>
    <property type="project" value="TreeGrafter"/>
</dbReference>
<dbReference type="InterPro" id="IPR036383">
    <property type="entry name" value="TSP1_rpt_sf"/>
</dbReference>
<dbReference type="EMBL" id="UYSL01024254">
    <property type="protein sequence ID" value="VDL83261.1"/>
    <property type="molecule type" value="Genomic_DNA"/>
</dbReference>
<evidence type="ECO:0000259" key="4">
    <source>
        <dbReference type="Pfam" id="PF19028"/>
    </source>
</evidence>
<dbReference type="WBParaSite" id="NBR_0001952501-mRNA-1">
    <property type="protein sequence ID" value="NBR_0001952501-mRNA-1"/>
    <property type="gene ID" value="NBR_0001952501"/>
</dbReference>
<keyword evidence="2" id="KW-1015">Disulfide bond</keyword>
<feature type="domain" description="Spondin-like TSP1" evidence="4">
    <location>
        <begin position="163"/>
        <end position="215"/>
    </location>
</feature>
<dbReference type="Pfam" id="PF19028">
    <property type="entry name" value="TSP1_spondin"/>
    <property type="match status" value="1"/>
</dbReference>
<accession>A0A0N4YQK3</accession>
<reference evidence="7" key="1">
    <citation type="submission" date="2017-02" db="UniProtKB">
        <authorList>
            <consortium name="WormBaseParasite"/>
        </authorList>
    </citation>
    <scope>IDENTIFICATION</scope>
</reference>
<sequence>MFNCHRQTTERQFCNAKINECEDSEAFNSKCAVGSWQPWSETFLNPNQDEKDCSVDLIRKDICVGESGDDCSVTPDPLCRTTSWSEWSPCSASCDDGVRVRTRLFFYAEHEQRCSHISLQEKDTCVLQSCRRFIEQNSEVPNHQLIDELGVPDVDDGGDPVACEMNEWTPWGNCSVTCGRGKRTRTRAIKVFPRNGGTPCPEHLIQELRCELRPCPSTQCRVGSWSRWSRCSVTCGEGVQTRRRRVQKGRTGDWEEAECAEKETEQRMCRLPCPLKS</sequence>
<dbReference type="PROSITE" id="PS50092">
    <property type="entry name" value="TSP1"/>
    <property type="match status" value="3"/>
</dbReference>
<evidence type="ECO:0000313" key="5">
    <source>
        <dbReference type="EMBL" id="VDL83261.1"/>
    </source>
</evidence>
<dbReference type="Proteomes" id="UP000271162">
    <property type="component" value="Unassembled WGS sequence"/>
</dbReference>
<dbReference type="GO" id="GO:0007155">
    <property type="term" value="P:cell adhesion"/>
    <property type="evidence" value="ECO:0007669"/>
    <property type="project" value="TreeGrafter"/>
</dbReference>
<evidence type="ECO:0000313" key="7">
    <source>
        <dbReference type="WBParaSite" id="NBR_0001952501-mRNA-1"/>
    </source>
</evidence>
<evidence type="ECO:0000256" key="2">
    <source>
        <dbReference type="ARBA" id="ARBA00023157"/>
    </source>
</evidence>
<dbReference type="InterPro" id="IPR051418">
    <property type="entry name" value="Spondin/Thrombospondin_T1"/>
</dbReference>
<keyword evidence="6" id="KW-1185">Reference proteome</keyword>
<protein>
    <submittedName>
        <fullName evidence="7">TSP1_spondin domain-containing protein</fullName>
    </submittedName>
</protein>
<name>A0A0N4YQK3_NIPBR</name>
<dbReference type="FunFam" id="2.20.100.10:FF:000136">
    <property type="entry name" value="SPONdin (Extracellular matrix glycoprotein) family"/>
    <property type="match status" value="1"/>
</dbReference>
<dbReference type="STRING" id="27835.A0A0N4YQK3"/>
<dbReference type="SUPFAM" id="SSF82895">
    <property type="entry name" value="TSP-1 type 1 repeat"/>
    <property type="match status" value="3"/>
</dbReference>
<dbReference type="PANTHER" id="PTHR11311">
    <property type="entry name" value="SPONDIN"/>
    <property type="match status" value="1"/>
</dbReference>
<keyword evidence="3" id="KW-0325">Glycoprotein</keyword>
<dbReference type="InterPro" id="IPR000884">
    <property type="entry name" value="TSP1_rpt"/>
</dbReference>
<dbReference type="Pfam" id="PF00090">
    <property type="entry name" value="TSP_1"/>
    <property type="match status" value="2"/>
</dbReference>
<dbReference type="Gene3D" id="2.20.100.10">
    <property type="entry name" value="Thrombospondin type-1 (TSP1) repeat"/>
    <property type="match status" value="3"/>
</dbReference>
<organism evidence="7">
    <name type="scientific">Nippostrongylus brasiliensis</name>
    <name type="common">Rat hookworm</name>
    <dbReference type="NCBI Taxonomy" id="27835"/>
    <lineage>
        <taxon>Eukaryota</taxon>
        <taxon>Metazoa</taxon>
        <taxon>Ecdysozoa</taxon>
        <taxon>Nematoda</taxon>
        <taxon>Chromadorea</taxon>
        <taxon>Rhabditida</taxon>
        <taxon>Rhabditina</taxon>
        <taxon>Rhabditomorpha</taxon>
        <taxon>Strongyloidea</taxon>
        <taxon>Heligmosomidae</taxon>
        <taxon>Nippostrongylus</taxon>
    </lineage>
</organism>
<gene>
    <name evidence="5" type="ORF">NBR_LOCUS19527</name>
</gene>
<proteinExistence type="predicted"/>
<dbReference type="AlphaFoldDB" id="A0A0N4YQK3"/>
<evidence type="ECO:0000256" key="1">
    <source>
        <dbReference type="ARBA" id="ARBA00022729"/>
    </source>
</evidence>
<keyword evidence="1" id="KW-0732">Signal</keyword>
<dbReference type="PANTHER" id="PTHR11311:SF16">
    <property type="entry name" value="SPONDIN-1"/>
    <property type="match status" value="1"/>
</dbReference>
<reference evidence="5 6" key="2">
    <citation type="submission" date="2018-11" db="EMBL/GenBank/DDBJ databases">
        <authorList>
            <consortium name="Pathogen Informatics"/>
        </authorList>
    </citation>
    <scope>NUCLEOTIDE SEQUENCE [LARGE SCALE GENOMIC DNA]</scope>
</reference>
<evidence type="ECO:0000256" key="3">
    <source>
        <dbReference type="ARBA" id="ARBA00023180"/>
    </source>
</evidence>
<dbReference type="SMART" id="SM00209">
    <property type="entry name" value="TSP1"/>
    <property type="match status" value="3"/>
</dbReference>
<evidence type="ECO:0000313" key="6">
    <source>
        <dbReference type="Proteomes" id="UP000271162"/>
    </source>
</evidence>
<dbReference type="InterPro" id="IPR044004">
    <property type="entry name" value="TSP1_spondin_dom"/>
</dbReference>
<dbReference type="OMA" id="RVCTHPE"/>